<dbReference type="PANTHER" id="PTHR47074">
    <property type="entry name" value="BNAC02G40300D PROTEIN"/>
    <property type="match status" value="1"/>
</dbReference>
<feature type="domain" description="RNase H type-1" evidence="1">
    <location>
        <begin position="15"/>
        <end position="136"/>
    </location>
</feature>
<keyword evidence="3" id="KW-1185">Reference proteome</keyword>
<proteinExistence type="predicted"/>
<dbReference type="GO" id="GO:0004523">
    <property type="term" value="F:RNA-DNA hybrid ribonuclease activity"/>
    <property type="evidence" value="ECO:0007669"/>
    <property type="project" value="InterPro"/>
</dbReference>
<dbReference type="Gene3D" id="3.30.420.10">
    <property type="entry name" value="Ribonuclease H-like superfamily/Ribonuclease H"/>
    <property type="match status" value="1"/>
</dbReference>
<dbReference type="OrthoDB" id="956065at2759"/>
<name>A0A9W7HJ13_HIBTR</name>
<dbReference type="EMBL" id="BSYR01000015">
    <property type="protein sequence ID" value="GMI78309.1"/>
    <property type="molecule type" value="Genomic_DNA"/>
</dbReference>
<protein>
    <recommendedName>
        <fullName evidence="1">RNase H type-1 domain-containing protein</fullName>
    </recommendedName>
</protein>
<dbReference type="AlphaFoldDB" id="A0A9W7HJ13"/>
<sequence>MIQWQALLAGLTKFNFDSTFDQIEGRSISGMIGRSNEGQIMEACTIRHLHVADPFIAEANACLQAVLFMKDLRFRSVIVEGDSLTVIQKVNSSNPDMSILNPIIQEIKTPSRDFDSIQFRFTYRKANGLAYLLAKEGCSLDSTSY</sequence>
<dbReference type="GO" id="GO:0003676">
    <property type="term" value="F:nucleic acid binding"/>
    <property type="evidence" value="ECO:0007669"/>
    <property type="project" value="InterPro"/>
</dbReference>
<evidence type="ECO:0000259" key="1">
    <source>
        <dbReference type="Pfam" id="PF13456"/>
    </source>
</evidence>
<comment type="caution">
    <text evidence="2">The sequence shown here is derived from an EMBL/GenBank/DDBJ whole genome shotgun (WGS) entry which is preliminary data.</text>
</comment>
<evidence type="ECO:0000313" key="3">
    <source>
        <dbReference type="Proteomes" id="UP001165190"/>
    </source>
</evidence>
<dbReference type="InterPro" id="IPR044730">
    <property type="entry name" value="RNase_H-like_dom_plant"/>
</dbReference>
<dbReference type="SUPFAM" id="SSF53098">
    <property type="entry name" value="Ribonuclease H-like"/>
    <property type="match status" value="1"/>
</dbReference>
<dbReference type="PANTHER" id="PTHR47074:SF61">
    <property type="entry name" value="RNASE H TYPE-1 DOMAIN-CONTAINING PROTEIN"/>
    <property type="match status" value="1"/>
</dbReference>
<accession>A0A9W7HJ13</accession>
<dbReference type="CDD" id="cd06222">
    <property type="entry name" value="RNase_H_like"/>
    <property type="match status" value="1"/>
</dbReference>
<evidence type="ECO:0000313" key="2">
    <source>
        <dbReference type="EMBL" id="GMI78309.1"/>
    </source>
</evidence>
<gene>
    <name evidence="2" type="ORF">HRI_001500200</name>
</gene>
<dbReference type="InterPro" id="IPR002156">
    <property type="entry name" value="RNaseH_domain"/>
</dbReference>
<reference evidence="2" key="1">
    <citation type="submission" date="2023-05" db="EMBL/GenBank/DDBJ databases">
        <title>Genome and transcriptome analyses reveal genes involved in the formation of fine ridges on petal epidermal cells in Hibiscus trionum.</title>
        <authorList>
            <person name="Koshimizu S."/>
            <person name="Masuda S."/>
            <person name="Ishii T."/>
            <person name="Shirasu K."/>
            <person name="Hoshino A."/>
            <person name="Arita M."/>
        </authorList>
    </citation>
    <scope>NUCLEOTIDE SEQUENCE</scope>
    <source>
        <strain evidence="2">Hamamatsu line</strain>
    </source>
</reference>
<dbReference type="Pfam" id="PF13456">
    <property type="entry name" value="RVT_3"/>
    <property type="match status" value="1"/>
</dbReference>
<organism evidence="2 3">
    <name type="scientific">Hibiscus trionum</name>
    <name type="common">Flower of an hour</name>
    <dbReference type="NCBI Taxonomy" id="183268"/>
    <lineage>
        <taxon>Eukaryota</taxon>
        <taxon>Viridiplantae</taxon>
        <taxon>Streptophyta</taxon>
        <taxon>Embryophyta</taxon>
        <taxon>Tracheophyta</taxon>
        <taxon>Spermatophyta</taxon>
        <taxon>Magnoliopsida</taxon>
        <taxon>eudicotyledons</taxon>
        <taxon>Gunneridae</taxon>
        <taxon>Pentapetalae</taxon>
        <taxon>rosids</taxon>
        <taxon>malvids</taxon>
        <taxon>Malvales</taxon>
        <taxon>Malvaceae</taxon>
        <taxon>Malvoideae</taxon>
        <taxon>Hibiscus</taxon>
    </lineage>
</organism>
<dbReference type="InterPro" id="IPR036397">
    <property type="entry name" value="RNaseH_sf"/>
</dbReference>
<dbReference type="Proteomes" id="UP001165190">
    <property type="component" value="Unassembled WGS sequence"/>
</dbReference>
<dbReference type="InterPro" id="IPR012337">
    <property type="entry name" value="RNaseH-like_sf"/>
</dbReference>
<dbReference type="InterPro" id="IPR052929">
    <property type="entry name" value="RNase_H-like_EbsB-rel"/>
</dbReference>